<dbReference type="Pfam" id="PF02415">
    <property type="entry name" value="Chlam_PMP"/>
    <property type="match status" value="4"/>
</dbReference>
<keyword evidence="8" id="KW-0812">Transmembrane</keyword>
<dbReference type="InterPro" id="IPR003368">
    <property type="entry name" value="POMP_repeat"/>
</dbReference>
<evidence type="ECO:0000259" key="9">
    <source>
        <dbReference type="Pfam" id="PF01345"/>
    </source>
</evidence>
<dbReference type="RefSeq" id="WP_157197653.1">
    <property type="nucleotide sequence ID" value="NZ_JAPVER010000020.1"/>
</dbReference>
<dbReference type="PANTHER" id="PTHR11319">
    <property type="entry name" value="G PROTEIN-COUPLED RECEPTOR-RELATED"/>
    <property type="match status" value="1"/>
</dbReference>
<comment type="caution">
    <text evidence="10">The sequence shown here is derived from an EMBL/GenBank/DDBJ whole genome shotgun (WGS) entry which is preliminary data.</text>
</comment>
<evidence type="ECO:0000313" key="10">
    <source>
        <dbReference type="EMBL" id="MCZ3367340.1"/>
    </source>
</evidence>
<proteinExistence type="predicted"/>
<keyword evidence="8" id="KW-1133">Transmembrane helix</keyword>
<dbReference type="PANTHER" id="PTHR11319:SF35">
    <property type="entry name" value="OUTER MEMBRANE PROTEIN PMPC-RELATED"/>
    <property type="match status" value="1"/>
</dbReference>
<keyword evidence="7" id="KW-0998">Cell outer membrane</keyword>
<sequence>MKKLKKHAKATKMLVIMVLLGFFIVLTSVSSVSASTVYVNTTGDDTNGNGSAENPYQTIGKGISSVEENGTLQIAKGNYSGTGNTNLTINRNMTIIGQNQNKTIINGTGTNWIFYIDSGVNVTLINLTLTSTTTGNGGAIYNKGNLTVSNCTFTNNTAANGAAIFNYNGTINVNGCTFANNVANTIGGAIFNYKGTINVNSCTFTGNAADEAAGAICNNGNLTATNCNFTGNNALWAGAIYNVDSAIITLSGCNFTGNNATYGGAITNYLSTLNMSGCNFTGNNASWGVILNYGSNSAGLNSCTFTGNTASYGGAVYNYYSTIILNGCTFKDNDATTSGGAIYNGLDSTLNMSNCTFTGNNAPDGGATYNKGTITDLSGCNFTGNNATYGGAINNFKGTITGLSGCNFTGNAATYGGAVFNHGTISSVSACTFNRNVASSNGGAICNIFTINSLTGCTFTGNNASLGGAIRNMGNITNIHFCRIVGNSATSGSAINNLDGSVNAEYNWWGFNTNPKNISNLITGDIDDINADPWFILSISANPTEIHNTKMSNVTVNLYNDSNGVDHSNESAKYPSEIPLTFTTTWGSIAQTILNYGTGSAVFTANGGSVPQQNPVTVFVTDSLNQAATLSTNITIKPTVTLYIHTTNSETHLKPGETFILTYKLGNKGPDMAKNVKITFQLPEGLEFVNIHVDSGKWTYNETTRTVTWTLDSVPVGDPYLYLTVQAAGDGSYKITPSITSDTYNWNSGDSGIITINVQSNNNNNSNNDGTVNAASKITKTVGLQDTGLPLNYLLLAVLMVLGGLIPKRK</sequence>
<dbReference type="Gene3D" id="2.60.40.1170">
    <property type="entry name" value="Mu homology domain, subdomain B"/>
    <property type="match status" value="1"/>
</dbReference>
<dbReference type="AlphaFoldDB" id="A0A9E5A3H1"/>
<comment type="subcellular location">
    <subcellularLocation>
        <location evidence="1">Cell envelope</location>
    </subcellularLocation>
    <subcellularLocation>
        <location evidence="2">Cell outer membrane</location>
    </subcellularLocation>
    <subcellularLocation>
        <location evidence="3">Secreted</location>
    </subcellularLocation>
</comment>
<keyword evidence="11" id="KW-1185">Reference proteome</keyword>
<dbReference type="Gene3D" id="2.160.20.20">
    <property type="match status" value="1"/>
</dbReference>
<reference evidence="10" key="1">
    <citation type="submission" date="2022-12" db="EMBL/GenBank/DDBJ databases">
        <title>Reclassification of two methanogenic archaea species isolated from the Kolyma lowland permafrost.</title>
        <authorList>
            <person name="Trubitsyn V.E."/>
            <person name="Rivkina E.M."/>
            <person name="Shcherbakova V.A."/>
        </authorList>
    </citation>
    <scope>NUCLEOTIDE SEQUENCE</scope>
    <source>
        <strain evidence="10">M2</strain>
    </source>
</reference>
<dbReference type="GO" id="GO:0005576">
    <property type="term" value="C:extracellular region"/>
    <property type="evidence" value="ECO:0007669"/>
    <property type="project" value="UniProtKB-SubCell"/>
</dbReference>
<feature type="transmembrane region" description="Helical" evidence="8">
    <location>
        <begin position="789"/>
        <end position="806"/>
    </location>
</feature>
<keyword evidence="6 8" id="KW-0472">Membrane</keyword>
<dbReference type="SUPFAM" id="SSF49447">
    <property type="entry name" value="Second domain of Mu2 adaptin subunit (ap50) of ap2 adaptor"/>
    <property type="match status" value="1"/>
</dbReference>
<evidence type="ECO:0000313" key="11">
    <source>
        <dbReference type="Proteomes" id="UP001068021"/>
    </source>
</evidence>
<evidence type="ECO:0000256" key="4">
    <source>
        <dbReference type="ARBA" id="ARBA00022525"/>
    </source>
</evidence>
<dbReference type="InterPro" id="IPR001434">
    <property type="entry name" value="OmcB-like_DUF11"/>
</dbReference>
<keyword evidence="5" id="KW-0732">Signal</keyword>
<evidence type="ECO:0000256" key="7">
    <source>
        <dbReference type="ARBA" id="ARBA00023237"/>
    </source>
</evidence>
<organism evidence="10 11">
    <name type="scientific">Methanobacterium veterum</name>
    <dbReference type="NCBI Taxonomy" id="408577"/>
    <lineage>
        <taxon>Archaea</taxon>
        <taxon>Methanobacteriati</taxon>
        <taxon>Methanobacteriota</taxon>
        <taxon>Methanomada group</taxon>
        <taxon>Methanobacteria</taxon>
        <taxon>Methanobacteriales</taxon>
        <taxon>Methanobacteriaceae</taxon>
        <taxon>Methanobacterium</taxon>
    </lineage>
</organism>
<dbReference type="InterPro" id="IPR012332">
    <property type="entry name" value="Autotransporter_pectin_lyase_C"/>
</dbReference>
<dbReference type="Gene3D" id="3.30.1910.20">
    <property type="entry name" value="asparaginyl-tRNA synthetase, N-terminal domain"/>
    <property type="match status" value="1"/>
</dbReference>
<protein>
    <submittedName>
        <fullName evidence="10">DUF11 domain-containing protein</fullName>
    </submittedName>
</protein>
<accession>A0A9E5A3H1</accession>
<evidence type="ECO:0000256" key="6">
    <source>
        <dbReference type="ARBA" id="ARBA00023136"/>
    </source>
</evidence>
<name>A0A9E5A3H1_9EURY</name>
<gene>
    <name evidence="10" type="ORF">O3H54_15725</name>
</gene>
<dbReference type="SUPFAM" id="SSF51126">
    <property type="entry name" value="Pectin lyase-like"/>
    <property type="match status" value="1"/>
</dbReference>
<dbReference type="InterPro" id="IPR036168">
    <property type="entry name" value="AP2_Mu_C_sf"/>
</dbReference>
<dbReference type="InterPro" id="IPR011050">
    <property type="entry name" value="Pectin_lyase_fold/virulence"/>
</dbReference>
<evidence type="ECO:0000256" key="5">
    <source>
        <dbReference type="ARBA" id="ARBA00022729"/>
    </source>
</evidence>
<dbReference type="Proteomes" id="UP001068021">
    <property type="component" value="Unassembled WGS sequence"/>
</dbReference>
<evidence type="ECO:0000256" key="3">
    <source>
        <dbReference type="ARBA" id="ARBA00004613"/>
    </source>
</evidence>
<evidence type="ECO:0000256" key="2">
    <source>
        <dbReference type="ARBA" id="ARBA00004442"/>
    </source>
</evidence>
<evidence type="ECO:0000256" key="8">
    <source>
        <dbReference type="SAM" id="Phobius"/>
    </source>
</evidence>
<dbReference type="EMBL" id="JAPVER010000020">
    <property type="protein sequence ID" value="MCZ3367340.1"/>
    <property type="molecule type" value="Genomic_DNA"/>
</dbReference>
<feature type="domain" description="DUF11" evidence="9">
    <location>
        <begin position="643"/>
        <end position="749"/>
    </location>
</feature>
<keyword evidence="4" id="KW-0964">Secreted</keyword>
<dbReference type="Pfam" id="PF01345">
    <property type="entry name" value="DUF11"/>
    <property type="match status" value="1"/>
</dbReference>
<evidence type="ECO:0000256" key="1">
    <source>
        <dbReference type="ARBA" id="ARBA00004196"/>
    </source>
</evidence>